<comment type="caution">
    <text evidence="7">The sequence shown here is derived from an EMBL/GenBank/DDBJ whole genome shotgun (WGS) entry which is preliminary data.</text>
</comment>
<dbReference type="PANTHER" id="PTHR43399">
    <property type="entry name" value="SUBTILISIN-RELATED"/>
    <property type="match status" value="1"/>
</dbReference>
<dbReference type="GO" id="GO:0006508">
    <property type="term" value="P:proteolysis"/>
    <property type="evidence" value="ECO:0007669"/>
    <property type="project" value="UniProtKB-KW"/>
</dbReference>
<proteinExistence type="inferred from homology"/>
<dbReference type="EMBL" id="LQBQ01000016">
    <property type="protein sequence ID" value="KUJ79146.1"/>
    <property type="molecule type" value="Genomic_DNA"/>
</dbReference>
<comment type="similarity">
    <text evidence="1 5">Belongs to the peptidase S8 family.</text>
</comment>
<dbReference type="Pfam" id="PF00082">
    <property type="entry name" value="Peptidase_S8"/>
    <property type="match status" value="1"/>
</dbReference>
<evidence type="ECO:0000256" key="4">
    <source>
        <dbReference type="ARBA" id="ARBA00022825"/>
    </source>
</evidence>
<dbReference type="GO" id="GO:0004252">
    <property type="term" value="F:serine-type endopeptidase activity"/>
    <property type="evidence" value="ECO:0007669"/>
    <property type="project" value="UniProtKB-UniRule"/>
</dbReference>
<evidence type="ECO:0000256" key="3">
    <source>
        <dbReference type="ARBA" id="ARBA00022801"/>
    </source>
</evidence>
<accession>A0A0X3TX84</accession>
<evidence type="ECO:0000313" key="8">
    <source>
        <dbReference type="Proteomes" id="UP000053791"/>
    </source>
</evidence>
<dbReference type="InterPro" id="IPR051048">
    <property type="entry name" value="Peptidase_S8/S53_subtilisin"/>
</dbReference>
<evidence type="ECO:0000259" key="6">
    <source>
        <dbReference type="Pfam" id="PF00082"/>
    </source>
</evidence>
<dbReference type="PRINTS" id="PR00723">
    <property type="entry name" value="SUBTILISIN"/>
</dbReference>
<dbReference type="InterPro" id="IPR023828">
    <property type="entry name" value="Peptidase_S8_Ser-AS"/>
</dbReference>
<evidence type="ECO:0000313" key="7">
    <source>
        <dbReference type="EMBL" id="KUJ79146.1"/>
    </source>
</evidence>
<dbReference type="InterPro" id="IPR000209">
    <property type="entry name" value="Peptidase_S8/S53_dom"/>
</dbReference>
<dbReference type="Gene3D" id="3.40.50.200">
    <property type="entry name" value="Peptidase S8/S53 domain"/>
    <property type="match status" value="1"/>
</dbReference>
<dbReference type="PANTHER" id="PTHR43399:SF4">
    <property type="entry name" value="CELL WALL-ASSOCIATED PROTEASE"/>
    <property type="match status" value="1"/>
</dbReference>
<dbReference type="InterPro" id="IPR015500">
    <property type="entry name" value="Peptidase_S8_subtilisin-rel"/>
</dbReference>
<organism evidence="7 8">
    <name type="scientific">Ruegeria marisrubri</name>
    <dbReference type="NCBI Taxonomy" id="1685379"/>
    <lineage>
        <taxon>Bacteria</taxon>
        <taxon>Pseudomonadati</taxon>
        <taxon>Pseudomonadota</taxon>
        <taxon>Alphaproteobacteria</taxon>
        <taxon>Rhodobacterales</taxon>
        <taxon>Roseobacteraceae</taxon>
        <taxon>Ruegeria</taxon>
    </lineage>
</organism>
<dbReference type="PROSITE" id="PS51892">
    <property type="entry name" value="SUBTILASE"/>
    <property type="match status" value="1"/>
</dbReference>
<dbReference type="PROSITE" id="PS00018">
    <property type="entry name" value="EF_HAND_1"/>
    <property type="match status" value="2"/>
</dbReference>
<feature type="domain" description="Peptidase S8/S53" evidence="6">
    <location>
        <begin position="61"/>
        <end position="411"/>
    </location>
</feature>
<dbReference type="Gene3D" id="2.60.40.2810">
    <property type="match status" value="3"/>
</dbReference>
<evidence type="ECO:0000256" key="5">
    <source>
        <dbReference type="PROSITE-ProRule" id="PRU01240"/>
    </source>
</evidence>
<dbReference type="Gene3D" id="2.60.40.3440">
    <property type="match status" value="1"/>
</dbReference>
<keyword evidence="2 5" id="KW-0645">Protease</keyword>
<dbReference type="InterPro" id="IPR036852">
    <property type="entry name" value="Peptidase_S8/S53_dom_sf"/>
</dbReference>
<feature type="active site" description="Charge relay system" evidence="5">
    <location>
        <position position="190"/>
    </location>
</feature>
<feature type="active site" description="Charge relay system" evidence="5">
    <location>
        <position position="378"/>
    </location>
</feature>
<dbReference type="SUPFAM" id="SSF52743">
    <property type="entry name" value="Subtilisin-like"/>
    <property type="match status" value="1"/>
</dbReference>
<protein>
    <recommendedName>
        <fullName evidence="6">Peptidase S8/S53 domain-containing protein</fullName>
    </recommendedName>
</protein>
<keyword evidence="4 5" id="KW-0720">Serine protease</keyword>
<dbReference type="AlphaFoldDB" id="A0A0X3TX84"/>
<keyword evidence="3 5" id="KW-0378">Hydrolase</keyword>
<dbReference type="InterPro" id="IPR018247">
    <property type="entry name" value="EF_Hand_1_Ca_BS"/>
</dbReference>
<evidence type="ECO:0000256" key="2">
    <source>
        <dbReference type="ARBA" id="ARBA00022670"/>
    </source>
</evidence>
<name>A0A0X3TX84_9RHOB</name>
<evidence type="ECO:0000256" key="1">
    <source>
        <dbReference type="ARBA" id="ARBA00011073"/>
    </source>
</evidence>
<dbReference type="STRING" id="1685379.AVO45_19100"/>
<dbReference type="Pfam" id="PF17963">
    <property type="entry name" value="Big_9"/>
    <property type="match status" value="4"/>
</dbReference>
<keyword evidence="8" id="KW-1185">Reference proteome</keyword>
<reference evidence="7 8" key="1">
    <citation type="submission" date="2015-12" db="EMBL/GenBank/DDBJ databases">
        <authorList>
            <person name="Shamseldin A."/>
            <person name="Moawad H."/>
            <person name="Abd El-Rahim W.M."/>
            <person name="Sadowsky M.J."/>
        </authorList>
    </citation>
    <scope>NUCLEOTIDE SEQUENCE [LARGE SCALE GENOMIC DNA]</scope>
    <source>
        <strain evidence="7 8">ZGT118</strain>
    </source>
</reference>
<dbReference type="Proteomes" id="UP000053791">
    <property type="component" value="Unassembled WGS sequence"/>
</dbReference>
<dbReference type="NCBIfam" id="NF012211">
    <property type="entry name" value="tand_rpt_95"/>
    <property type="match status" value="4"/>
</dbReference>
<sequence length="982" mass="101245">MIEHVELDYIRGLAEFSNDPYYSNGSLWGMYGPSGDGIGAYSNVYGSGADVAWNVGYTGSSTTVVGVNDTGIDPTHPDLYLNVWINQDEIPDSTYSNLVDVDGNGVITFHDLNDAQNSGWVADNNGNGFIDALDLLGDSRWEDGDDRDGNGFVDDLFGWNWQDDTNRPFVLSTRDDSIGFGPFRQDTGSHGVHVSGTIGGIGGNSEGVAGVNWDTQIVAMKTFYQGSAPTSYIIAANNYFAELASRSLDPASRSYNFDYVATNNSYVDPNFSQLELDSIVDLAAVDVLHVTAAGNSSDNLDASGNDAYPAEYSTLGLYASDGTYIDYDSVIAVAAIDSAGNLSSFSSYGATSVDIAAPGTAIWSAQAGGGYVLKDGTSMATPHVTGAVVLYAAYAPDASAAEIKAALLGSAAYTSSLDGYVLTDGRLDVAAMMASLPDSSNTTPVAADDSFTTNEDVDLSGNVLADNGNGADSDADGDSLTVALVSGPSNGVLTLNADGSFDYMPVENFNGDDSFVYSINDGRGGSDTATASIAVNSVNDAPVAFDDNVTTDENAPLSGNVLVDNGNGADFDVDGDTLTVALVSGPSNGALTLNTDGTFGYTPDANFIGADSFVYEIDDGNSGSDMATVSIVVNEVNTAPIAADDSFTTDEDVVLSGNVLADNGNGADSDADGDPLAVALVSGPSNGALTLNADGTFGYTPDSDFNGSDSFVYSINDGRGGSDTATASIDVNSVNDAPVAVDDNVTTDENVPLSGNVLVDNGNGADFDVDGDTLTVALVSGPSNGALTLNADGTFDYTPDANFIGADSFVYEIDDGNGGSDMATVSVTVNAVSADVYGGDTTDDILQSNGGIISGLSKDGTHNGAGTIDTLIGKAAAADTFLLGDSRGVFYDDESNRPGGGNQDYALLQGFEVGSDKLGLVSTANYYADFDGSDTYIYLDVWKPGSDSRNELIAKVEGADLTDGSDGILWTHIYHTDDLPIG</sequence>
<gene>
    <name evidence="7" type="ORF">AVO45_19100</name>
</gene>
<feature type="active site" description="Charge relay system" evidence="5">
    <location>
        <position position="69"/>
    </location>
</feature>
<dbReference type="PROSITE" id="PS00138">
    <property type="entry name" value="SUBTILASE_SER"/>
    <property type="match status" value="1"/>
</dbReference>